<sequence length="310" mass="34065">MDSVGTKNSGKKKTVISISIGSSKRDARGSLLLGDTEVSLERKGTDGDMEKAAQLLHFYDGKVDAMGLGGTDLYLVAGNRRYVFAESAKLLKQVNDTPVLDGSGLKNTLERMAIRYLADAHVIDFNGKNVLLVCAVDRFGMAEALAEQNCRLLFGDIIYGLGCNIPIRSLAALRRWASVLVPIITRLPIKWMYPTGKKQDSHISRHPEYFADSDVIAGDFLFIKRFMPARLSGKTIITNTVTAADRQMLQDAGVKTLITTTPCLQGRSFGTNVLEAAIVAASGSKKALQPEEYEVFIRKYKIMPSIEHFQ</sequence>
<dbReference type="Proteomes" id="UP000198943">
    <property type="component" value="Unassembled WGS sequence"/>
</dbReference>
<dbReference type="OrthoDB" id="9780944at2"/>
<proteinExistence type="predicted"/>
<dbReference type="RefSeq" id="WP_093730952.1">
    <property type="nucleotide sequence ID" value="NZ_FMYW01000014.1"/>
</dbReference>
<accession>A0A1G6NK62</accession>
<reference evidence="2" key="1">
    <citation type="submission" date="2016-10" db="EMBL/GenBank/DDBJ databases">
        <authorList>
            <person name="Varghese N."/>
            <person name="Submissions S."/>
        </authorList>
    </citation>
    <scope>NUCLEOTIDE SEQUENCE [LARGE SCALE GENOMIC DNA]</scope>
    <source>
        <strain evidence="2">DSM 11005</strain>
    </source>
</reference>
<evidence type="ECO:0000313" key="2">
    <source>
        <dbReference type="Proteomes" id="UP000198943"/>
    </source>
</evidence>
<dbReference type="EMBL" id="FMYW01000014">
    <property type="protein sequence ID" value="SDC68263.1"/>
    <property type="molecule type" value="Genomic_DNA"/>
</dbReference>
<keyword evidence="2" id="KW-1185">Reference proteome</keyword>
<dbReference type="AlphaFoldDB" id="A0A1G6NK62"/>
<evidence type="ECO:0008006" key="3">
    <source>
        <dbReference type="Google" id="ProtNLM"/>
    </source>
</evidence>
<protein>
    <recommendedName>
        <fullName evidence="3">Quinate 5-dehydrogenase</fullName>
    </recommendedName>
</protein>
<gene>
    <name evidence="1" type="ORF">SAMN04487864_11434</name>
</gene>
<organism evidence="1 2">
    <name type="scientific">Succiniclasticum ruminis</name>
    <dbReference type="NCBI Taxonomy" id="40841"/>
    <lineage>
        <taxon>Bacteria</taxon>
        <taxon>Bacillati</taxon>
        <taxon>Bacillota</taxon>
        <taxon>Negativicutes</taxon>
        <taxon>Acidaminococcales</taxon>
        <taxon>Acidaminococcaceae</taxon>
        <taxon>Succiniclasticum</taxon>
    </lineage>
</organism>
<evidence type="ECO:0000313" key="1">
    <source>
        <dbReference type="EMBL" id="SDC68263.1"/>
    </source>
</evidence>
<name>A0A1G6NK62_9FIRM</name>